<evidence type="ECO:0000256" key="1">
    <source>
        <dbReference type="SAM" id="MobiDB-lite"/>
    </source>
</evidence>
<reference evidence="2 3" key="1">
    <citation type="journal article" date="2018" name="Cell">
        <title>The Chara Genome: Secondary Complexity and Implications for Plant Terrestrialization.</title>
        <authorList>
            <person name="Nishiyama T."/>
            <person name="Sakayama H."/>
            <person name="Vries J.D."/>
            <person name="Buschmann H."/>
            <person name="Saint-Marcoux D."/>
            <person name="Ullrich K.K."/>
            <person name="Haas F.B."/>
            <person name="Vanderstraeten L."/>
            <person name="Becker D."/>
            <person name="Lang D."/>
            <person name="Vosolsobe S."/>
            <person name="Rombauts S."/>
            <person name="Wilhelmsson P.K.I."/>
            <person name="Janitza P."/>
            <person name="Kern R."/>
            <person name="Heyl A."/>
            <person name="Rumpler F."/>
            <person name="Villalobos L.I.A.C."/>
            <person name="Clay J.M."/>
            <person name="Skokan R."/>
            <person name="Toyoda A."/>
            <person name="Suzuki Y."/>
            <person name="Kagoshima H."/>
            <person name="Schijlen E."/>
            <person name="Tajeshwar N."/>
            <person name="Catarino B."/>
            <person name="Hetherington A.J."/>
            <person name="Saltykova A."/>
            <person name="Bonnot C."/>
            <person name="Breuninger H."/>
            <person name="Symeonidi A."/>
            <person name="Radhakrishnan G.V."/>
            <person name="Van Nieuwerburgh F."/>
            <person name="Deforce D."/>
            <person name="Chang C."/>
            <person name="Karol K.G."/>
            <person name="Hedrich R."/>
            <person name="Ulvskov P."/>
            <person name="Glockner G."/>
            <person name="Delwiche C.F."/>
            <person name="Petrasek J."/>
            <person name="Van de Peer Y."/>
            <person name="Friml J."/>
            <person name="Beilby M."/>
            <person name="Dolan L."/>
            <person name="Kohara Y."/>
            <person name="Sugano S."/>
            <person name="Fujiyama A."/>
            <person name="Delaux P.-M."/>
            <person name="Quint M."/>
            <person name="TheiBen G."/>
            <person name="Hagemann M."/>
            <person name="Harholt J."/>
            <person name="Dunand C."/>
            <person name="Zachgo S."/>
            <person name="Langdale J."/>
            <person name="Maumus F."/>
            <person name="Straeten D.V.D."/>
            <person name="Gould S.B."/>
            <person name="Rensing S.A."/>
        </authorList>
    </citation>
    <scope>NUCLEOTIDE SEQUENCE [LARGE SCALE GENOMIC DNA]</scope>
    <source>
        <strain evidence="2 3">S276</strain>
    </source>
</reference>
<keyword evidence="3" id="KW-1185">Reference proteome</keyword>
<feature type="region of interest" description="Disordered" evidence="1">
    <location>
        <begin position="1"/>
        <end position="26"/>
    </location>
</feature>
<sequence length="73" mass="7962">MGKEKSKGGKRQEGEKGEEVDASYTSRSNCLQLSSSALWALSSCLYRHYGHSPAVFIGIMDTVALEILKAVQI</sequence>
<dbReference type="AlphaFoldDB" id="A0A388LZD4"/>
<feature type="compositionally biased region" description="Basic and acidic residues" evidence="1">
    <location>
        <begin position="1"/>
        <end position="19"/>
    </location>
</feature>
<dbReference type="EMBL" id="BFEA01000627">
    <property type="protein sequence ID" value="GBG87690.1"/>
    <property type="molecule type" value="Genomic_DNA"/>
</dbReference>
<name>A0A388LZD4_CHABU</name>
<accession>A0A388LZD4</accession>
<dbReference type="Proteomes" id="UP000265515">
    <property type="component" value="Unassembled WGS sequence"/>
</dbReference>
<evidence type="ECO:0000313" key="3">
    <source>
        <dbReference type="Proteomes" id="UP000265515"/>
    </source>
</evidence>
<evidence type="ECO:0000313" key="2">
    <source>
        <dbReference type="EMBL" id="GBG87690.1"/>
    </source>
</evidence>
<proteinExistence type="predicted"/>
<dbReference type="Gramene" id="GBG87690">
    <property type="protein sequence ID" value="GBG87690"/>
    <property type="gene ID" value="CBR_g45844"/>
</dbReference>
<comment type="caution">
    <text evidence="2">The sequence shown here is derived from an EMBL/GenBank/DDBJ whole genome shotgun (WGS) entry which is preliminary data.</text>
</comment>
<organism evidence="2 3">
    <name type="scientific">Chara braunii</name>
    <name type="common">Braun's stonewort</name>
    <dbReference type="NCBI Taxonomy" id="69332"/>
    <lineage>
        <taxon>Eukaryota</taxon>
        <taxon>Viridiplantae</taxon>
        <taxon>Streptophyta</taxon>
        <taxon>Charophyceae</taxon>
        <taxon>Charales</taxon>
        <taxon>Characeae</taxon>
        <taxon>Chara</taxon>
    </lineage>
</organism>
<gene>
    <name evidence="2" type="ORF">CBR_g45844</name>
</gene>
<protein>
    <submittedName>
        <fullName evidence="2">Uncharacterized protein</fullName>
    </submittedName>
</protein>